<dbReference type="Proteomes" id="UP000317650">
    <property type="component" value="Chromosome 10"/>
</dbReference>
<dbReference type="AlphaFoldDB" id="A0A4S8IXX8"/>
<evidence type="ECO:0000256" key="1">
    <source>
        <dbReference type="SAM" id="MobiDB-lite"/>
    </source>
</evidence>
<protein>
    <submittedName>
        <fullName evidence="2">Uncharacterized protein</fullName>
    </submittedName>
</protein>
<evidence type="ECO:0000313" key="2">
    <source>
        <dbReference type="EMBL" id="THU53735.1"/>
    </source>
</evidence>
<name>A0A4S8IXX8_MUSBA</name>
<organism evidence="2 3">
    <name type="scientific">Musa balbisiana</name>
    <name type="common">Banana</name>
    <dbReference type="NCBI Taxonomy" id="52838"/>
    <lineage>
        <taxon>Eukaryota</taxon>
        <taxon>Viridiplantae</taxon>
        <taxon>Streptophyta</taxon>
        <taxon>Embryophyta</taxon>
        <taxon>Tracheophyta</taxon>
        <taxon>Spermatophyta</taxon>
        <taxon>Magnoliopsida</taxon>
        <taxon>Liliopsida</taxon>
        <taxon>Zingiberales</taxon>
        <taxon>Musaceae</taxon>
        <taxon>Musa</taxon>
    </lineage>
</organism>
<accession>A0A4S8IXX8</accession>
<feature type="region of interest" description="Disordered" evidence="1">
    <location>
        <begin position="23"/>
        <end position="48"/>
    </location>
</feature>
<dbReference type="EMBL" id="PYDT01000008">
    <property type="protein sequence ID" value="THU53735.1"/>
    <property type="molecule type" value="Genomic_DNA"/>
</dbReference>
<keyword evidence="3" id="KW-1185">Reference proteome</keyword>
<evidence type="ECO:0000313" key="3">
    <source>
        <dbReference type="Proteomes" id="UP000317650"/>
    </source>
</evidence>
<proteinExistence type="predicted"/>
<sequence length="141" mass="15515">MESYRCRYSCKYSIKENTVSGVDEGRVTAGNHGEGRETRSRGRCRPAWTSRAWRTAPPRRGLGSAPTAGVVRRERRMRSGGRSGLKGRAGLRGWEVTTTVAVECSSERARLWSSALPLLEAPYPSLFPSSLSAPLPFSVSR</sequence>
<reference evidence="2 3" key="1">
    <citation type="journal article" date="2019" name="Nat. Plants">
        <title>Genome sequencing of Musa balbisiana reveals subgenome evolution and function divergence in polyploid bananas.</title>
        <authorList>
            <person name="Yao X."/>
        </authorList>
    </citation>
    <scope>NUCLEOTIDE SEQUENCE [LARGE SCALE GENOMIC DNA]</scope>
    <source>
        <strain evidence="3">cv. DH-PKW</strain>
        <tissue evidence="2">Leaves</tissue>
    </source>
</reference>
<comment type="caution">
    <text evidence="2">The sequence shown here is derived from an EMBL/GenBank/DDBJ whole genome shotgun (WGS) entry which is preliminary data.</text>
</comment>
<gene>
    <name evidence="2" type="ORF">C4D60_Mb10t17580</name>
</gene>